<dbReference type="PROSITE" id="PS00284">
    <property type="entry name" value="SERPIN"/>
    <property type="match status" value="1"/>
</dbReference>
<dbReference type="Gene3D" id="2.30.39.10">
    <property type="entry name" value="Alpha-1-antitrypsin, domain 1"/>
    <property type="match status" value="1"/>
</dbReference>
<proteinExistence type="inferred from homology"/>
<dbReference type="RefSeq" id="WP_146359357.1">
    <property type="nucleotide sequence ID" value="NZ_VOBR01000038.1"/>
</dbReference>
<dbReference type="GO" id="GO:0005615">
    <property type="term" value="C:extracellular space"/>
    <property type="evidence" value="ECO:0007669"/>
    <property type="project" value="InterPro"/>
</dbReference>
<dbReference type="AlphaFoldDB" id="A0A563EH27"/>
<protein>
    <submittedName>
        <fullName evidence="3">Serpin family protein</fullName>
    </submittedName>
</protein>
<dbReference type="InterPro" id="IPR036186">
    <property type="entry name" value="Serpin_sf"/>
</dbReference>
<name>A0A563EH27_9PSEU</name>
<dbReference type="SUPFAM" id="SSF56574">
    <property type="entry name" value="Serpins"/>
    <property type="match status" value="1"/>
</dbReference>
<dbReference type="PANTHER" id="PTHR11461">
    <property type="entry name" value="SERINE PROTEASE INHIBITOR, SERPIN"/>
    <property type="match status" value="1"/>
</dbReference>
<dbReference type="InterPro" id="IPR023795">
    <property type="entry name" value="Serpin_CS"/>
</dbReference>
<dbReference type="InterPro" id="IPR042178">
    <property type="entry name" value="Serpin_sf_1"/>
</dbReference>
<dbReference type="GO" id="GO:0004867">
    <property type="term" value="F:serine-type endopeptidase inhibitor activity"/>
    <property type="evidence" value="ECO:0007669"/>
    <property type="project" value="InterPro"/>
</dbReference>
<dbReference type="Gene3D" id="3.30.497.10">
    <property type="entry name" value="Antithrombin, subunit I, domain 2"/>
    <property type="match status" value="2"/>
</dbReference>
<feature type="domain" description="Serpin" evidence="2">
    <location>
        <begin position="6"/>
        <end position="311"/>
    </location>
</feature>
<evidence type="ECO:0000259" key="2">
    <source>
        <dbReference type="SMART" id="SM00093"/>
    </source>
</evidence>
<dbReference type="OrthoDB" id="9764871at2"/>
<dbReference type="EMBL" id="VOBR01000038">
    <property type="protein sequence ID" value="TWP45801.1"/>
    <property type="molecule type" value="Genomic_DNA"/>
</dbReference>
<gene>
    <name evidence="3" type="ORF">FKR81_38160</name>
</gene>
<evidence type="ECO:0000313" key="4">
    <source>
        <dbReference type="Proteomes" id="UP000316639"/>
    </source>
</evidence>
<organism evidence="3 4">
    <name type="scientific">Lentzea tibetensis</name>
    <dbReference type="NCBI Taxonomy" id="2591470"/>
    <lineage>
        <taxon>Bacteria</taxon>
        <taxon>Bacillati</taxon>
        <taxon>Actinomycetota</taxon>
        <taxon>Actinomycetes</taxon>
        <taxon>Pseudonocardiales</taxon>
        <taxon>Pseudonocardiaceae</taxon>
        <taxon>Lentzea</taxon>
    </lineage>
</organism>
<reference evidence="3 4" key="1">
    <citation type="submission" date="2019-07" db="EMBL/GenBank/DDBJ databases">
        <title>Lentzea xizangensis sp. nov., isolated from Qinghai-Tibetan Plateau Soils.</title>
        <authorList>
            <person name="Huang J."/>
        </authorList>
    </citation>
    <scope>NUCLEOTIDE SEQUENCE [LARGE SCALE GENOMIC DNA]</scope>
    <source>
        <strain evidence="3 4">FXJ1.1311</strain>
    </source>
</reference>
<dbReference type="PANTHER" id="PTHR11461:SF211">
    <property type="entry name" value="GH10112P-RELATED"/>
    <property type="match status" value="1"/>
</dbReference>
<dbReference type="Pfam" id="PF00079">
    <property type="entry name" value="Serpin"/>
    <property type="match status" value="1"/>
</dbReference>
<sequence>MIEFAARLHRELPGDVCWSPYSVAAALHTVLGLVRGETRDELLELLGSAGLPGSHPPDFAVADALWARRGMNLPPPVQFFDDPVIARKLINADVAAVTRDLIPELIDDLPLDTVSVLVNALYLKASWAEEFTAAGPLPFTTPDGEVDVPSMSVEERLGYARLHGWQVVTIPALGDVEAVVLMPKQSLDLNPALFATLLAAPQPTNVRLRMPKLEYGAELLEPLAALGVTGMFVTGPDFPDPTMTVDSVVHRTVLRVDEHGLEGAAGTAMVAVMGWDDFPDPVVVKVDRPFLFVVRHARTGAIYFMARVSRPASS</sequence>
<comment type="similarity">
    <text evidence="1">Belongs to the serpin family.</text>
</comment>
<evidence type="ECO:0000313" key="3">
    <source>
        <dbReference type="EMBL" id="TWP45801.1"/>
    </source>
</evidence>
<dbReference type="Proteomes" id="UP000316639">
    <property type="component" value="Unassembled WGS sequence"/>
</dbReference>
<evidence type="ECO:0000256" key="1">
    <source>
        <dbReference type="RuleBase" id="RU000411"/>
    </source>
</evidence>
<dbReference type="SMART" id="SM00093">
    <property type="entry name" value="SERPIN"/>
    <property type="match status" value="1"/>
</dbReference>
<keyword evidence="4" id="KW-1185">Reference proteome</keyword>
<dbReference type="InterPro" id="IPR023796">
    <property type="entry name" value="Serpin_dom"/>
</dbReference>
<dbReference type="InterPro" id="IPR000215">
    <property type="entry name" value="Serpin_fam"/>
</dbReference>
<comment type="caution">
    <text evidence="3">The sequence shown here is derived from an EMBL/GenBank/DDBJ whole genome shotgun (WGS) entry which is preliminary data.</text>
</comment>
<accession>A0A563EH27</accession>
<dbReference type="InterPro" id="IPR042185">
    <property type="entry name" value="Serpin_sf_2"/>
</dbReference>